<dbReference type="EMBL" id="VZAD01000013">
    <property type="protein sequence ID" value="MQP10619.1"/>
    <property type="molecule type" value="Genomic_DNA"/>
</dbReference>
<keyword evidence="2" id="KW-1185">Reference proteome</keyword>
<proteinExistence type="predicted"/>
<evidence type="ECO:0000313" key="2">
    <source>
        <dbReference type="Proteomes" id="UP000384372"/>
    </source>
</evidence>
<dbReference type="Proteomes" id="UP000384372">
    <property type="component" value="Unassembled WGS sequence"/>
</dbReference>
<dbReference type="RefSeq" id="WP_158462447.1">
    <property type="nucleotide sequence ID" value="NZ_VZAD01000013.1"/>
</dbReference>
<evidence type="ECO:0000313" key="1">
    <source>
        <dbReference type="EMBL" id="MQP10619.1"/>
    </source>
</evidence>
<evidence type="ECO:0008006" key="3">
    <source>
        <dbReference type="Google" id="ProtNLM"/>
    </source>
</evidence>
<sequence>MIEFLSILITIVLFCYFLNYKNKKDRAEKEMDSIANAPNMSVSAEVLPLNKNDMKENQNISTRDLCVEILRKLNCEVQFDEENEYTMFFTYQGENFRIDTWKDCLMIGIWDTWWGSVDLDDFDDICHIRKAINTININSFLTMVYSIDQEGQRFAVHTKRQCLLVPQIPNIENYLAAMLAGFFDVQRSFREELDRLRREDEVTTNKE</sequence>
<accession>A0A6A7W836</accession>
<organism evidence="1 2">
    <name type="scientific">Segatella copri</name>
    <dbReference type="NCBI Taxonomy" id="165179"/>
    <lineage>
        <taxon>Bacteria</taxon>
        <taxon>Pseudomonadati</taxon>
        <taxon>Bacteroidota</taxon>
        <taxon>Bacteroidia</taxon>
        <taxon>Bacteroidales</taxon>
        <taxon>Prevotellaceae</taxon>
        <taxon>Segatella</taxon>
    </lineage>
</organism>
<name>A0A6A7W836_9BACT</name>
<dbReference type="OrthoDB" id="1082525at2"/>
<protein>
    <recommendedName>
        <fullName evidence="3">YbjN domain-containing protein</fullName>
    </recommendedName>
</protein>
<dbReference type="AlphaFoldDB" id="A0A6A7W836"/>
<comment type="caution">
    <text evidence="1">The sequence shown here is derived from an EMBL/GenBank/DDBJ whole genome shotgun (WGS) entry which is preliminary data.</text>
</comment>
<gene>
    <name evidence="1" type="ORF">F7D20_01270</name>
</gene>
<reference evidence="1 2" key="1">
    <citation type="submission" date="2019-09" db="EMBL/GenBank/DDBJ databases">
        <title>Distinct polysaccharide growth profiles of human intestinal Prevotella copri isolates.</title>
        <authorList>
            <person name="Fehlner-Peach H."/>
            <person name="Magnabosco C."/>
            <person name="Raghavan V."/>
            <person name="Scher J.U."/>
            <person name="Tett A."/>
            <person name="Cox L.M."/>
            <person name="Gottsegen C."/>
            <person name="Watters A."/>
            <person name="Wiltshire- Gordon J.D."/>
            <person name="Segata N."/>
            <person name="Bonneau R."/>
            <person name="Littman D.R."/>
        </authorList>
    </citation>
    <scope>NUCLEOTIDE SEQUENCE [LARGE SCALE GENOMIC DNA]</scope>
    <source>
        <strain evidence="2">iAQ1173</strain>
    </source>
</reference>